<name>A0AAW0B919_9AGAR</name>
<sequence>MSFLDIRAAVIFAHTCQLMRVNVQDAVRVRVLALTIPFFHGDLDKVRRFFGVMRLTNSVVNGSIPTLVMDWSVPTDGLRGLMISNLNVVAPLGAHKFVCDYLTAILRDATRRDGNPSEEYGAVASKFTVLTLLRKTTQHLSITVTESRTTSAMPVILAAGCTSQHNVLTATRLICPNIDMTSRSEALFAWPFASTGVALARWSKPLVPPPLHGIVRVEHSNSGWTTACGYGCPSRKRQIRGFKAIGEFAWGGIRGEFDTPGGREWTTNVARDVEFRWRTALVILCAEPTLDGMKDSSNRTGNICPFATRSLVVFDESPGHKHKRTVRGTETPARRVLDDSNVGVGRRSLTRSNDHQFCGHIHRIRTRSHPRSKLKSRRRVLLVDGLQLALCGDRDRHVGVCKATEFWCGAWACKGHVNRLRGVERVIVLLILRTWTETGGYEPGCRALFGNSNHSASINCGGVKLSSLSRFVTLKQGV</sequence>
<dbReference type="AlphaFoldDB" id="A0AAW0B919"/>
<accession>A0AAW0B919</accession>
<gene>
    <name evidence="1" type="ORF">R3P38DRAFT_2780612</name>
</gene>
<proteinExistence type="predicted"/>
<comment type="caution">
    <text evidence="1">The sequence shown here is derived from an EMBL/GenBank/DDBJ whole genome shotgun (WGS) entry which is preliminary data.</text>
</comment>
<reference evidence="1 2" key="1">
    <citation type="journal article" date="2024" name="J Genomics">
        <title>Draft genome sequencing and assembly of Favolaschia claudopus CIRM-BRFM 2984 isolated from oak limbs.</title>
        <authorList>
            <person name="Navarro D."/>
            <person name="Drula E."/>
            <person name="Chaduli D."/>
            <person name="Cazenave R."/>
            <person name="Ahrendt S."/>
            <person name="Wang J."/>
            <person name="Lipzen A."/>
            <person name="Daum C."/>
            <person name="Barry K."/>
            <person name="Grigoriev I.V."/>
            <person name="Favel A."/>
            <person name="Rosso M.N."/>
            <person name="Martin F."/>
        </authorList>
    </citation>
    <scope>NUCLEOTIDE SEQUENCE [LARGE SCALE GENOMIC DNA]</scope>
    <source>
        <strain evidence="1 2">CIRM-BRFM 2984</strain>
    </source>
</reference>
<organism evidence="1 2">
    <name type="scientific">Favolaschia claudopus</name>
    <dbReference type="NCBI Taxonomy" id="2862362"/>
    <lineage>
        <taxon>Eukaryota</taxon>
        <taxon>Fungi</taxon>
        <taxon>Dikarya</taxon>
        <taxon>Basidiomycota</taxon>
        <taxon>Agaricomycotina</taxon>
        <taxon>Agaricomycetes</taxon>
        <taxon>Agaricomycetidae</taxon>
        <taxon>Agaricales</taxon>
        <taxon>Marasmiineae</taxon>
        <taxon>Mycenaceae</taxon>
        <taxon>Favolaschia</taxon>
    </lineage>
</organism>
<keyword evidence="2" id="KW-1185">Reference proteome</keyword>
<evidence type="ECO:0000313" key="1">
    <source>
        <dbReference type="EMBL" id="KAK7022618.1"/>
    </source>
</evidence>
<evidence type="ECO:0000313" key="2">
    <source>
        <dbReference type="Proteomes" id="UP001362999"/>
    </source>
</evidence>
<protein>
    <submittedName>
        <fullName evidence="1">Uncharacterized protein</fullName>
    </submittedName>
</protein>
<dbReference type="EMBL" id="JAWWNJ010000037">
    <property type="protein sequence ID" value="KAK7022618.1"/>
    <property type="molecule type" value="Genomic_DNA"/>
</dbReference>
<dbReference type="Proteomes" id="UP001362999">
    <property type="component" value="Unassembled WGS sequence"/>
</dbReference>